<dbReference type="EMBL" id="BMAW01026314">
    <property type="protein sequence ID" value="GFT96676.1"/>
    <property type="molecule type" value="Genomic_DNA"/>
</dbReference>
<protein>
    <submittedName>
        <fullName evidence="1">Uncharacterized protein</fullName>
    </submittedName>
</protein>
<dbReference type="AlphaFoldDB" id="A0A8X6PYQ4"/>
<accession>A0A8X6PYQ4</accession>
<evidence type="ECO:0000313" key="1">
    <source>
        <dbReference type="EMBL" id="GFT96676.1"/>
    </source>
</evidence>
<organism evidence="1 2">
    <name type="scientific">Nephila pilipes</name>
    <name type="common">Giant wood spider</name>
    <name type="synonym">Nephila maculata</name>
    <dbReference type="NCBI Taxonomy" id="299642"/>
    <lineage>
        <taxon>Eukaryota</taxon>
        <taxon>Metazoa</taxon>
        <taxon>Ecdysozoa</taxon>
        <taxon>Arthropoda</taxon>
        <taxon>Chelicerata</taxon>
        <taxon>Arachnida</taxon>
        <taxon>Araneae</taxon>
        <taxon>Araneomorphae</taxon>
        <taxon>Entelegynae</taxon>
        <taxon>Araneoidea</taxon>
        <taxon>Nephilidae</taxon>
        <taxon>Nephila</taxon>
    </lineage>
</organism>
<name>A0A8X6PYQ4_NEPPI</name>
<proteinExistence type="predicted"/>
<sequence length="68" mass="7890">MYSTDSEFEAFHNEDPERRDVYGYLEILHDDPAPQSAGYPGLLVDGELYIQQLVMDYSTEFLPENSRN</sequence>
<reference evidence="1" key="1">
    <citation type="submission" date="2020-08" db="EMBL/GenBank/DDBJ databases">
        <title>Multicomponent nature underlies the extraordinary mechanical properties of spider dragline silk.</title>
        <authorList>
            <person name="Kono N."/>
            <person name="Nakamura H."/>
            <person name="Mori M."/>
            <person name="Yoshida Y."/>
            <person name="Ohtoshi R."/>
            <person name="Malay A.D."/>
            <person name="Moran D.A.P."/>
            <person name="Tomita M."/>
            <person name="Numata K."/>
            <person name="Arakawa K."/>
        </authorList>
    </citation>
    <scope>NUCLEOTIDE SEQUENCE</scope>
</reference>
<comment type="caution">
    <text evidence="1">The sequence shown here is derived from an EMBL/GenBank/DDBJ whole genome shotgun (WGS) entry which is preliminary data.</text>
</comment>
<gene>
    <name evidence="1" type="ORF">NPIL_55081</name>
</gene>
<evidence type="ECO:0000313" key="2">
    <source>
        <dbReference type="Proteomes" id="UP000887013"/>
    </source>
</evidence>
<keyword evidence="2" id="KW-1185">Reference proteome</keyword>
<dbReference type="Proteomes" id="UP000887013">
    <property type="component" value="Unassembled WGS sequence"/>
</dbReference>